<protein>
    <submittedName>
        <fullName evidence="1">Uncharacterized protein</fullName>
    </submittedName>
</protein>
<gene>
    <name evidence="1" type="ORF">GA0061080_105627</name>
</gene>
<evidence type="ECO:0000313" key="1">
    <source>
        <dbReference type="EMBL" id="SCC25408.1"/>
    </source>
</evidence>
<dbReference type="EMBL" id="FMBA01000056">
    <property type="protein sequence ID" value="SCC25408.1"/>
    <property type="molecule type" value="Genomic_DNA"/>
</dbReference>
<reference evidence="2" key="1">
    <citation type="submission" date="2016-08" db="EMBL/GenBank/DDBJ databases">
        <authorList>
            <person name="Varghese N."/>
            <person name="Submissions Spin"/>
        </authorList>
    </citation>
    <scope>NUCLEOTIDE SEQUENCE [LARGE SCALE GENOMIC DNA]</scope>
    <source>
        <strain evidence="2">R-53144</strain>
    </source>
</reference>
<keyword evidence="2" id="KW-1185">Reference proteome</keyword>
<proteinExistence type="predicted"/>
<evidence type="ECO:0000313" key="2">
    <source>
        <dbReference type="Proteomes" id="UP000199698"/>
    </source>
</evidence>
<accession>A0A1C4D2F9</accession>
<organism evidence="1 2">
    <name type="scientific">Gilliamella intestini</name>
    <dbReference type="NCBI Taxonomy" id="1798183"/>
    <lineage>
        <taxon>Bacteria</taxon>
        <taxon>Pseudomonadati</taxon>
        <taxon>Pseudomonadota</taxon>
        <taxon>Gammaproteobacteria</taxon>
        <taxon>Orbales</taxon>
        <taxon>Orbaceae</taxon>
        <taxon>Gilliamella</taxon>
    </lineage>
</organism>
<name>A0A1C4D2F9_9GAMM</name>
<sequence>MNTGHKLKIILNLSIHSDSKDNILVKTNLWQGNGFIAESDNDKHWQSYIYEPDSHRPLAL</sequence>
<dbReference type="AlphaFoldDB" id="A0A1C4D2F9"/>
<dbReference type="Proteomes" id="UP000199698">
    <property type="component" value="Unassembled WGS sequence"/>
</dbReference>